<evidence type="ECO:0000259" key="2">
    <source>
        <dbReference type="Pfam" id="PF17919"/>
    </source>
</evidence>
<dbReference type="InterPro" id="IPR043502">
    <property type="entry name" value="DNA/RNA_pol_sf"/>
</dbReference>
<dbReference type="OrthoDB" id="1002209at2759"/>
<dbReference type="FunFam" id="3.30.70.270:FF:000020">
    <property type="entry name" value="Transposon Tf2-6 polyprotein-like Protein"/>
    <property type="match status" value="1"/>
</dbReference>
<accession>A0A5B6WQW6</accession>
<dbReference type="Gene3D" id="3.10.10.10">
    <property type="entry name" value="HIV Type 1 Reverse Transcriptase, subunit A, domain 1"/>
    <property type="match status" value="1"/>
</dbReference>
<comment type="caution">
    <text evidence="3">The sequence shown here is derived from an EMBL/GenBank/DDBJ whole genome shotgun (WGS) entry which is preliminary data.</text>
</comment>
<gene>
    <name evidence="3" type="ORF">EPI10_005763</name>
</gene>
<name>A0A5B6WQW6_9ROSI</name>
<proteinExistence type="predicted"/>
<dbReference type="AlphaFoldDB" id="A0A5B6WQW6"/>
<reference evidence="4" key="1">
    <citation type="journal article" date="2019" name="Plant Biotechnol. J.">
        <title>Genome sequencing of the Australian wild diploid species Gossypium australe highlights disease resistance and delayed gland morphogenesis.</title>
        <authorList>
            <person name="Cai Y."/>
            <person name="Cai X."/>
            <person name="Wang Q."/>
            <person name="Wang P."/>
            <person name="Zhang Y."/>
            <person name="Cai C."/>
            <person name="Xu Y."/>
            <person name="Wang K."/>
            <person name="Zhou Z."/>
            <person name="Wang C."/>
            <person name="Geng S."/>
            <person name="Li B."/>
            <person name="Dong Q."/>
            <person name="Hou Y."/>
            <person name="Wang H."/>
            <person name="Ai P."/>
            <person name="Liu Z."/>
            <person name="Yi F."/>
            <person name="Sun M."/>
            <person name="An G."/>
            <person name="Cheng J."/>
            <person name="Zhang Y."/>
            <person name="Shi Q."/>
            <person name="Xie Y."/>
            <person name="Shi X."/>
            <person name="Chang Y."/>
            <person name="Huang F."/>
            <person name="Chen Y."/>
            <person name="Hong S."/>
            <person name="Mi L."/>
            <person name="Sun Q."/>
            <person name="Zhang L."/>
            <person name="Zhou B."/>
            <person name="Peng R."/>
            <person name="Zhang X."/>
            <person name="Liu F."/>
        </authorList>
    </citation>
    <scope>NUCLEOTIDE SEQUENCE [LARGE SCALE GENOMIC DNA]</scope>
    <source>
        <strain evidence="4">cv. PA1801</strain>
    </source>
</reference>
<dbReference type="InterPro" id="IPR053134">
    <property type="entry name" value="RNA-dir_DNA_polymerase"/>
</dbReference>
<sequence>MAPTELKELKAQLQELTDKGFERPSYSSWGAPVLFVKKKDGSMRLCIDYRQLNKATVKNKYPLARIDDLFYQLKGATVFSKIHLRSGYYQLRVKDSDSRKPHLGQVMPFGLTNAPAVFMDLMNRIFWPYLGKFVVHAEHLITVLQTLRDKQIYAKFSKSEFWLKEVKFLGHIVSRDGIRVDPNKISAIIDWKPPRNVFEVRSFLGLAGYYRRFVKGFSTITIPMTRLLQKDTEKCQQSFEKLKALLTEAPVLVQPVSRKEFVVYSDASLNGLAMNTRLALSDDGSVLAELRARPMFLQEICEAQKGDSDLQANRVQCESGVESDFRISSDGCLMF</sequence>
<evidence type="ECO:0000313" key="3">
    <source>
        <dbReference type="EMBL" id="KAA3483604.1"/>
    </source>
</evidence>
<dbReference type="Pfam" id="PF00078">
    <property type="entry name" value="RVT_1"/>
    <property type="match status" value="1"/>
</dbReference>
<dbReference type="InterPro" id="IPR041577">
    <property type="entry name" value="RT_RNaseH_2"/>
</dbReference>
<dbReference type="PANTHER" id="PTHR24559:SF444">
    <property type="entry name" value="REVERSE TRANSCRIPTASE DOMAIN-CONTAINING PROTEIN"/>
    <property type="match status" value="1"/>
</dbReference>
<feature type="domain" description="Reverse transcriptase/retrotransposon-derived protein RNase H-like" evidence="2">
    <location>
        <begin position="232"/>
        <end position="273"/>
    </location>
</feature>
<evidence type="ECO:0000259" key="1">
    <source>
        <dbReference type="Pfam" id="PF00078"/>
    </source>
</evidence>
<feature type="domain" description="Reverse transcriptase" evidence="1">
    <location>
        <begin position="36"/>
        <end position="131"/>
    </location>
</feature>
<keyword evidence="4" id="KW-1185">Reference proteome</keyword>
<dbReference type="InterPro" id="IPR000477">
    <property type="entry name" value="RT_dom"/>
</dbReference>
<dbReference type="EMBL" id="SMMG02000002">
    <property type="protein sequence ID" value="KAA3483604.1"/>
    <property type="molecule type" value="Genomic_DNA"/>
</dbReference>
<organism evidence="3 4">
    <name type="scientific">Gossypium australe</name>
    <dbReference type="NCBI Taxonomy" id="47621"/>
    <lineage>
        <taxon>Eukaryota</taxon>
        <taxon>Viridiplantae</taxon>
        <taxon>Streptophyta</taxon>
        <taxon>Embryophyta</taxon>
        <taxon>Tracheophyta</taxon>
        <taxon>Spermatophyta</taxon>
        <taxon>Magnoliopsida</taxon>
        <taxon>eudicotyledons</taxon>
        <taxon>Gunneridae</taxon>
        <taxon>Pentapetalae</taxon>
        <taxon>rosids</taxon>
        <taxon>malvids</taxon>
        <taxon>Malvales</taxon>
        <taxon>Malvaceae</taxon>
        <taxon>Malvoideae</taxon>
        <taxon>Gossypium</taxon>
    </lineage>
</organism>
<evidence type="ECO:0000313" key="4">
    <source>
        <dbReference type="Proteomes" id="UP000325315"/>
    </source>
</evidence>
<dbReference type="CDD" id="cd01647">
    <property type="entry name" value="RT_LTR"/>
    <property type="match status" value="1"/>
</dbReference>
<dbReference type="Proteomes" id="UP000325315">
    <property type="component" value="Unassembled WGS sequence"/>
</dbReference>
<dbReference type="Gene3D" id="3.30.70.270">
    <property type="match status" value="2"/>
</dbReference>
<dbReference type="SUPFAM" id="SSF56672">
    <property type="entry name" value="DNA/RNA polymerases"/>
    <property type="match status" value="1"/>
</dbReference>
<protein>
    <submittedName>
        <fullName evidence="3">Retrotransposon protein</fullName>
    </submittedName>
</protein>
<dbReference type="PANTHER" id="PTHR24559">
    <property type="entry name" value="TRANSPOSON TY3-I GAG-POL POLYPROTEIN"/>
    <property type="match status" value="1"/>
</dbReference>
<dbReference type="Pfam" id="PF17919">
    <property type="entry name" value="RT_RNaseH_2"/>
    <property type="match status" value="1"/>
</dbReference>
<dbReference type="InterPro" id="IPR043128">
    <property type="entry name" value="Rev_trsase/Diguanyl_cyclase"/>
</dbReference>